<dbReference type="Proteomes" id="UP000677228">
    <property type="component" value="Unassembled WGS sequence"/>
</dbReference>
<evidence type="ECO:0000256" key="3">
    <source>
        <dbReference type="PROSITE-ProRule" id="PRU00339"/>
    </source>
</evidence>
<gene>
    <name evidence="6" type="ORF">OVA965_LOCUS17970</name>
    <name evidence="7" type="ORF">TMI583_LOCUS17982</name>
</gene>
<comment type="caution">
    <text evidence="7">The sequence shown here is derived from an EMBL/GenBank/DDBJ whole genome shotgun (WGS) entry which is preliminary data.</text>
</comment>
<sequence length="761" mass="88648">MGNKHSTSTSGQPSTNVWALKEQRPRKNEEDISVVWFDDRDNTESDDNKLFRQQTLRQINDYVAFFNNKDEFLAYIQSIQDEHVFLTLVPTTNTDDLLSAIHSLNKISCIFLYSDQIEDQEPFTSELIEKYSKIVGKYETRSDLIVALQKKIELYRRQIAMFSFYDDRKQKTAHDLSKESGSFIFFQLFQYITMTQTKSSEESKQEMLAKCRIYYQNNRKQLEAVDVFEQTYQQTDAILWYTKNSFIYRLINKALRTEDIDTLLTFQFYITDLSRSLQQKFQEMKRSEALVPSTFTVYRGLNLPEHEVDSLKRSVGQLISTNGYLSTSRLRQVAVMFANKVMMEIEMDMRLKNVICADIAHMSTFDDEEEVLFDIGAVFEIISYEEQFDDDSNTSKMLIFKMKATDKGSELAREYIDYQKKRVYQADLSLIIGCLLIDMGQNDKSKRYFERLLVKKPNDEKVACICSSLARAYRLDGHYDKSIEYYERAYKLHINIRPQRFLSAARVLNGIGLVYGQQCNYTMALEKLMSSLKLYKKYGKEDEEYAGILNNLAGIHCSLQELDVAEGYFKKVEQINEKLLPIDHPNRATVLINIGNIHYQKKNYTKSLVYYLKAMDMKDKVLPLEHPDKICCLDNIGLVHLQMGNDEQARQYFQKALSIAEKVLLPHSTHSLVNQLHKHIELVKNEIPDVSEAEKPSALKPKPQLETLVDEQYSNNRMEQREEDQATSTKNLNKEMTLESSKINSPYEDTSPLKRSLKNIT</sequence>
<dbReference type="PROSITE" id="PS50005">
    <property type="entry name" value="TPR"/>
    <property type="match status" value="2"/>
</dbReference>
<proteinExistence type="predicted"/>
<keyword evidence="2 3" id="KW-0802">TPR repeat</keyword>
<dbReference type="Pfam" id="PF13181">
    <property type="entry name" value="TPR_8"/>
    <property type="match status" value="1"/>
</dbReference>
<feature type="region of interest" description="Disordered" evidence="4">
    <location>
        <begin position="714"/>
        <end position="761"/>
    </location>
</feature>
<dbReference type="EMBL" id="CAJOBA010008794">
    <property type="protein sequence ID" value="CAF3836771.1"/>
    <property type="molecule type" value="Genomic_DNA"/>
</dbReference>
<evidence type="ECO:0000256" key="1">
    <source>
        <dbReference type="ARBA" id="ARBA00022737"/>
    </source>
</evidence>
<accession>A0A8S2K3V0</accession>
<dbReference type="SMART" id="SM00028">
    <property type="entry name" value="TPR"/>
    <property type="match status" value="6"/>
</dbReference>
<dbReference type="Proteomes" id="UP000682733">
    <property type="component" value="Unassembled WGS sequence"/>
</dbReference>
<dbReference type="PANTHER" id="PTHR45641">
    <property type="entry name" value="TETRATRICOPEPTIDE REPEAT PROTEIN (AFU_ORTHOLOGUE AFUA_6G03870)"/>
    <property type="match status" value="1"/>
</dbReference>
<dbReference type="SUPFAM" id="SSF81901">
    <property type="entry name" value="HCP-like"/>
    <property type="match status" value="1"/>
</dbReference>
<dbReference type="Pfam" id="PF13424">
    <property type="entry name" value="TPR_12"/>
    <property type="match status" value="2"/>
</dbReference>
<feature type="domain" description="ADP ribosyltransferase" evidence="5">
    <location>
        <begin position="215"/>
        <end position="398"/>
    </location>
</feature>
<dbReference type="Pfam" id="PF13374">
    <property type="entry name" value="TPR_10"/>
    <property type="match status" value="1"/>
</dbReference>
<dbReference type="InterPro" id="IPR003540">
    <property type="entry name" value="ADP-ribosyltransferase"/>
</dbReference>
<dbReference type="EMBL" id="CAJNOK010008779">
    <property type="protein sequence ID" value="CAF1072667.1"/>
    <property type="molecule type" value="Genomic_DNA"/>
</dbReference>
<feature type="repeat" description="TPR" evidence="3">
    <location>
        <begin position="588"/>
        <end position="621"/>
    </location>
</feature>
<feature type="repeat" description="TPR" evidence="3">
    <location>
        <begin position="630"/>
        <end position="663"/>
    </location>
</feature>
<evidence type="ECO:0000256" key="4">
    <source>
        <dbReference type="SAM" id="MobiDB-lite"/>
    </source>
</evidence>
<organism evidence="7 8">
    <name type="scientific">Didymodactylos carnosus</name>
    <dbReference type="NCBI Taxonomy" id="1234261"/>
    <lineage>
        <taxon>Eukaryota</taxon>
        <taxon>Metazoa</taxon>
        <taxon>Spiralia</taxon>
        <taxon>Gnathifera</taxon>
        <taxon>Rotifera</taxon>
        <taxon>Eurotatoria</taxon>
        <taxon>Bdelloidea</taxon>
        <taxon>Philodinida</taxon>
        <taxon>Philodinidae</taxon>
        <taxon>Didymodactylos</taxon>
    </lineage>
</organism>
<feature type="compositionally biased region" description="Polar residues" evidence="4">
    <location>
        <begin position="1"/>
        <end position="17"/>
    </location>
</feature>
<evidence type="ECO:0000259" key="5">
    <source>
        <dbReference type="Pfam" id="PF03496"/>
    </source>
</evidence>
<dbReference type="InterPro" id="IPR019734">
    <property type="entry name" value="TPR_rpt"/>
</dbReference>
<evidence type="ECO:0000313" key="8">
    <source>
        <dbReference type="Proteomes" id="UP000682733"/>
    </source>
</evidence>
<reference evidence="7" key="1">
    <citation type="submission" date="2021-02" db="EMBL/GenBank/DDBJ databases">
        <authorList>
            <person name="Nowell W R."/>
        </authorList>
    </citation>
    <scope>NUCLEOTIDE SEQUENCE</scope>
</reference>
<dbReference type="GO" id="GO:0005576">
    <property type="term" value="C:extracellular region"/>
    <property type="evidence" value="ECO:0007669"/>
    <property type="project" value="InterPro"/>
</dbReference>
<dbReference type="PROSITE" id="PS51996">
    <property type="entry name" value="TR_MART"/>
    <property type="match status" value="1"/>
</dbReference>
<dbReference type="InterPro" id="IPR011990">
    <property type="entry name" value="TPR-like_helical_dom_sf"/>
</dbReference>
<dbReference type="Gene3D" id="3.90.176.10">
    <property type="entry name" value="Toxin ADP-ribosyltransferase, Chain A, domain 1"/>
    <property type="match status" value="1"/>
</dbReference>
<evidence type="ECO:0000256" key="2">
    <source>
        <dbReference type="ARBA" id="ARBA00022803"/>
    </source>
</evidence>
<feature type="compositionally biased region" description="Polar residues" evidence="4">
    <location>
        <begin position="738"/>
        <end position="748"/>
    </location>
</feature>
<keyword evidence="1" id="KW-0677">Repeat</keyword>
<evidence type="ECO:0000313" key="6">
    <source>
        <dbReference type="EMBL" id="CAF1072667.1"/>
    </source>
</evidence>
<dbReference type="Gene3D" id="1.25.40.10">
    <property type="entry name" value="Tetratricopeptide repeat domain"/>
    <property type="match status" value="2"/>
</dbReference>
<dbReference type="AlphaFoldDB" id="A0A8S2K3V0"/>
<dbReference type="PANTHER" id="PTHR45641:SF19">
    <property type="entry name" value="NEPHROCYSTIN-3"/>
    <property type="match status" value="1"/>
</dbReference>
<dbReference type="Pfam" id="PF03496">
    <property type="entry name" value="ADPrib_exo_Tox"/>
    <property type="match status" value="1"/>
</dbReference>
<protein>
    <recommendedName>
        <fullName evidence="5">ADP ribosyltransferase domain-containing protein</fullName>
    </recommendedName>
</protein>
<dbReference type="SUPFAM" id="SSF56399">
    <property type="entry name" value="ADP-ribosylation"/>
    <property type="match status" value="1"/>
</dbReference>
<evidence type="ECO:0000313" key="7">
    <source>
        <dbReference type="EMBL" id="CAF3836771.1"/>
    </source>
</evidence>
<name>A0A8S2K3V0_9BILA</name>
<feature type="region of interest" description="Disordered" evidence="4">
    <location>
        <begin position="1"/>
        <end position="29"/>
    </location>
</feature>